<dbReference type="AlphaFoldDB" id="A0AAN6D224"/>
<dbReference type="GO" id="GO:0005524">
    <property type="term" value="F:ATP binding"/>
    <property type="evidence" value="ECO:0007669"/>
    <property type="project" value="InterPro"/>
</dbReference>
<proteinExistence type="predicted"/>
<reference evidence="4" key="1">
    <citation type="journal article" date="2021" name="G3 (Bethesda)">
        <title>Genomic diversity, chromosomal rearrangements, and interspecies hybridization in the ogataea polymorpha species complex.</title>
        <authorList>
            <person name="Hanson S.J."/>
            <person name="Cinneide E.O."/>
            <person name="Salzberg L.I."/>
            <person name="Wolfe K.H."/>
            <person name="McGowan J."/>
            <person name="Fitzpatrick D.A."/>
            <person name="Matlin K."/>
        </authorList>
    </citation>
    <scope>NUCLEOTIDE SEQUENCE</scope>
    <source>
        <strain evidence="4">83-405-1</strain>
    </source>
</reference>
<feature type="compositionally biased region" description="Basic and acidic residues" evidence="2">
    <location>
        <begin position="430"/>
        <end position="439"/>
    </location>
</feature>
<dbReference type="PROSITE" id="PS50011">
    <property type="entry name" value="PROTEIN_KINASE_DOM"/>
    <property type="match status" value="1"/>
</dbReference>
<dbReference type="Pfam" id="PF00069">
    <property type="entry name" value="Pkinase"/>
    <property type="match status" value="1"/>
</dbReference>
<feature type="domain" description="Protein kinase" evidence="3">
    <location>
        <begin position="23"/>
        <end position="305"/>
    </location>
</feature>
<evidence type="ECO:0000256" key="1">
    <source>
        <dbReference type="ARBA" id="ARBA00022741"/>
    </source>
</evidence>
<evidence type="ECO:0000259" key="3">
    <source>
        <dbReference type="PROSITE" id="PS50011"/>
    </source>
</evidence>
<dbReference type="SMART" id="SM00220">
    <property type="entry name" value="S_TKc"/>
    <property type="match status" value="1"/>
</dbReference>
<feature type="compositionally biased region" description="Polar residues" evidence="2">
    <location>
        <begin position="501"/>
        <end position="515"/>
    </location>
</feature>
<dbReference type="InterPro" id="IPR000719">
    <property type="entry name" value="Prot_kinase_dom"/>
</dbReference>
<dbReference type="GO" id="GO:0000147">
    <property type="term" value="P:actin cortical patch assembly"/>
    <property type="evidence" value="ECO:0007669"/>
    <property type="project" value="TreeGrafter"/>
</dbReference>
<feature type="region of interest" description="Disordered" evidence="2">
    <location>
        <begin position="478"/>
        <end position="515"/>
    </location>
</feature>
<sequence length="515" mass="57222">MSEPPVLERLPAGTELQVGSHKAKIVNYISAGGFAHVYLVQISEKPEFACLKRVVVPNKQGLNLLRAEVEVMQRLAHCDYVVKYLDSHASRVPNTHCYEVLVLMELCSNKSLLDHMNARLSTKLTEPEILKIMLDISQGVYAMHRLKLIHRDIKIENVLIDDKYTFKLCDFGSTCPVLRPPRNQQEFQILTNDLLRQTTPQYRPPEMIDLYRGLPIDEKSDIWALGIFLYKLCYYITPFETAGELAILHTAYRFPSAPRYSASLKSLINIMLQENPAYRPNIYQVTAEICRMMDVDIPKGIEDFYLQGDYKHPPAEQIHPPIDQFTASVIPMYSPFKSMPQEPVVPVVTVDAGQSQPTEATGTSVDLKSSLPSEDSLVDFNMDRFPEIQLSGEKRTENQPAEPQPAPKSGAKWSSHNPFPHDLIDLSTEDTVRATKPEEAPNPGGEAESLPAADGAAVPAQLLDESVASFTQLQISASECGSTHSASQIESGPGKPKSDSKTQLSSIGDNESVSS</sequence>
<comment type="caution">
    <text evidence="4">The sequence shown here is derived from an EMBL/GenBank/DDBJ whole genome shotgun (WGS) entry which is preliminary data.</text>
</comment>
<dbReference type="GO" id="GO:0004674">
    <property type="term" value="F:protein serine/threonine kinase activity"/>
    <property type="evidence" value="ECO:0007669"/>
    <property type="project" value="TreeGrafter"/>
</dbReference>
<evidence type="ECO:0000256" key="2">
    <source>
        <dbReference type="SAM" id="MobiDB-lite"/>
    </source>
</evidence>
<dbReference type="Gene3D" id="1.10.510.10">
    <property type="entry name" value="Transferase(Phosphotransferase) domain 1"/>
    <property type="match status" value="1"/>
</dbReference>
<dbReference type="SUPFAM" id="SSF56112">
    <property type="entry name" value="Protein kinase-like (PK-like)"/>
    <property type="match status" value="1"/>
</dbReference>
<organism evidence="4 5">
    <name type="scientific">Ogataea haglerorum</name>
    <dbReference type="NCBI Taxonomy" id="1937702"/>
    <lineage>
        <taxon>Eukaryota</taxon>
        <taxon>Fungi</taxon>
        <taxon>Dikarya</taxon>
        <taxon>Ascomycota</taxon>
        <taxon>Saccharomycotina</taxon>
        <taxon>Pichiomycetes</taxon>
        <taxon>Pichiales</taxon>
        <taxon>Pichiaceae</taxon>
        <taxon>Ogataea</taxon>
    </lineage>
</organism>
<keyword evidence="1" id="KW-0547">Nucleotide-binding</keyword>
<dbReference type="PANTHER" id="PTHR22967:SF65">
    <property type="entry name" value="SERINE_THREONINE-PROTEIN KINASE AKL1"/>
    <property type="match status" value="1"/>
</dbReference>
<dbReference type="EMBL" id="JAHLUH010000019">
    <property type="protein sequence ID" value="KAG7724134.1"/>
    <property type="molecule type" value="Genomic_DNA"/>
</dbReference>
<dbReference type="PROSITE" id="PS00108">
    <property type="entry name" value="PROTEIN_KINASE_ST"/>
    <property type="match status" value="1"/>
</dbReference>
<dbReference type="Proteomes" id="UP000738402">
    <property type="component" value="Unassembled WGS sequence"/>
</dbReference>
<accession>A0AAN6D224</accession>
<dbReference type="InterPro" id="IPR008271">
    <property type="entry name" value="Ser/Thr_kinase_AS"/>
</dbReference>
<protein>
    <recommendedName>
        <fullName evidence="3">Protein kinase domain-containing protein</fullName>
    </recommendedName>
</protein>
<dbReference type="PANTHER" id="PTHR22967">
    <property type="entry name" value="SERINE/THREONINE PROTEIN KINASE"/>
    <property type="match status" value="1"/>
</dbReference>
<dbReference type="GO" id="GO:0007015">
    <property type="term" value="P:actin filament organization"/>
    <property type="evidence" value="ECO:0007669"/>
    <property type="project" value="TreeGrafter"/>
</dbReference>
<feature type="region of interest" description="Disordered" evidence="2">
    <location>
        <begin position="355"/>
        <end position="458"/>
    </location>
</feature>
<name>A0AAN6D224_9ASCO</name>
<dbReference type="GO" id="GO:0005737">
    <property type="term" value="C:cytoplasm"/>
    <property type="evidence" value="ECO:0007669"/>
    <property type="project" value="TreeGrafter"/>
</dbReference>
<feature type="compositionally biased region" description="Polar residues" evidence="2">
    <location>
        <begin position="355"/>
        <end position="373"/>
    </location>
</feature>
<evidence type="ECO:0000313" key="4">
    <source>
        <dbReference type="EMBL" id="KAG7724134.1"/>
    </source>
</evidence>
<feature type="compositionally biased region" description="Basic and acidic residues" evidence="2">
    <location>
        <begin position="381"/>
        <end position="397"/>
    </location>
</feature>
<feature type="compositionally biased region" description="Polar residues" evidence="2">
    <location>
        <begin position="478"/>
        <end position="490"/>
    </location>
</feature>
<gene>
    <name evidence="4" type="ORF">KL933_005096</name>
</gene>
<evidence type="ECO:0000313" key="5">
    <source>
        <dbReference type="Proteomes" id="UP000738402"/>
    </source>
</evidence>
<dbReference type="InterPro" id="IPR011009">
    <property type="entry name" value="Kinase-like_dom_sf"/>
</dbReference>